<evidence type="ECO:0000313" key="2">
    <source>
        <dbReference type="EMBL" id="MFM2486183.1"/>
    </source>
</evidence>
<dbReference type="SUPFAM" id="SSF51445">
    <property type="entry name" value="(Trans)glycosidases"/>
    <property type="match status" value="1"/>
</dbReference>
<proteinExistence type="predicted"/>
<dbReference type="InterPro" id="IPR006047">
    <property type="entry name" value="GH13_cat_dom"/>
</dbReference>
<dbReference type="Pfam" id="PF00128">
    <property type="entry name" value="Alpha-amylase"/>
    <property type="match status" value="2"/>
</dbReference>
<comment type="caution">
    <text evidence="2">The sequence shown here is derived from an EMBL/GenBank/DDBJ whole genome shotgun (WGS) entry which is preliminary data.</text>
</comment>
<name>A0ABW9GAX5_9GAMM</name>
<dbReference type="PANTHER" id="PTHR10357">
    <property type="entry name" value="ALPHA-AMYLASE FAMILY MEMBER"/>
    <property type="match status" value="1"/>
</dbReference>
<reference evidence="2 3" key="1">
    <citation type="journal article" date="2013" name="Int. J. Syst. Evol. Microbiol.">
        <title>Celerinatantimonas yamalensis sp. nov., a cold-adapted diazotrophic bacterium from a cold permafrost brine.</title>
        <authorList>
            <person name="Shcherbakova V."/>
            <person name="Chuvilskaya N."/>
            <person name="Rivkina E."/>
            <person name="Demidov N."/>
            <person name="Uchaeva V."/>
            <person name="Suetin S."/>
            <person name="Suzina N."/>
            <person name="Gilichinsky D."/>
        </authorList>
    </citation>
    <scope>NUCLEOTIDE SEQUENCE [LARGE SCALE GENOMIC DNA]</scope>
    <source>
        <strain evidence="2 3">C7</strain>
    </source>
</reference>
<dbReference type="PANTHER" id="PTHR10357:SF228">
    <property type="entry name" value="PUTATIVE-RELATED"/>
    <property type="match status" value="1"/>
</dbReference>
<dbReference type="SMART" id="SM00642">
    <property type="entry name" value="Aamy"/>
    <property type="match status" value="1"/>
</dbReference>
<dbReference type="Gene3D" id="3.20.20.80">
    <property type="entry name" value="Glycosidases"/>
    <property type="match status" value="1"/>
</dbReference>
<feature type="domain" description="Glycosyl hydrolase family 13 catalytic" evidence="1">
    <location>
        <begin position="21"/>
        <end position="381"/>
    </location>
</feature>
<accession>A0ABW9GAX5</accession>
<dbReference type="RefSeq" id="WP_408624467.1">
    <property type="nucleotide sequence ID" value="NZ_JBEQCT010000007.1"/>
</dbReference>
<evidence type="ECO:0000313" key="3">
    <source>
        <dbReference type="Proteomes" id="UP001629953"/>
    </source>
</evidence>
<keyword evidence="3" id="KW-1185">Reference proteome</keyword>
<dbReference type="Proteomes" id="UP001629953">
    <property type="component" value="Unassembled WGS sequence"/>
</dbReference>
<dbReference type="EMBL" id="JBEQCT010000007">
    <property type="protein sequence ID" value="MFM2486183.1"/>
    <property type="molecule type" value="Genomic_DNA"/>
</dbReference>
<gene>
    <name evidence="2" type="ORF">ABUE30_14110</name>
</gene>
<dbReference type="InterPro" id="IPR017853">
    <property type="entry name" value="GH"/>
</dbReference>
<evidence type="ECO:0000259" key="1">
    <source>
        <dbReference type="SMART" id="SM00642"/>
    </source>
</evidence>
<protein>
    <submittedName>
        <fullName evidence="2">Alpha-amylase family glycosyl hydrolase</fullName>
    </submittedName>
</protein>
<organism evidence="2 3">
    <name type="scientific">Celerinatantimonas yamalensis</name>
    <dbReference type="NCBI Taxonomy" id="559956"/>
    <lineage>
        <taxon>Bacteria</taxon>
        <taxon>Pseudomonadati</taxon>
        <taxon>Pseudomonadota</taxon>
        <taxon>Gammaproteobacteria</taxon>
        <taxon>Celerinatantimonadaceae</taxon>
        <taxon>Celerinatantimonas</taxon>
    </lineage>
</organism>
<dbReference type="GO" id="GO:0016787">
    <property type="term" value="F:hydrolase activity"/>
    <property type="evidence" value="ECO:0007669"/>
    <property type="project" value="UniProtKB-KW"/>
</dbReference>
<dbReference type="CDD" id="cd00551">
    <property type="entry name" value="AmyAc_family"/>
    <property type="match status" value="1"/>
</dbReference>
<sequence length="645" mass="72037">MNHAICQLANHQSINQLRIYEIMVESFVDGDPAISYKVGYGPSHHSGDLQGVIDSLGYIKQLGMNAIWLTPIFESKPILGQTLSASKLDATGYYASNYFKIDPRVGTLQKAKELVKKAHQLGLYVFFDGVFGHHKANIEPSPFGLLPDGSADHVRYPQSLKFYQEVINYWTKTLKIDGWRLDQAYQVPPQDWVKLRQSVEQASQSVSYLNAKGQSVHPLGYMVAEVWSSNSHYITQSVYGSDNAPVLCSAFAFPLRYRLVETFAVNENSVGHKGGRWLADGLNLQDNYPEHAHPNLMLGNHDLVRFGDLLQRGLIADPKEPIYWQRHKAALSFLAAYTGPVTLYYGEEIGEQVPNFDVKVPSDICVSMGLCDDHVARSSARIAGVNTKLSRQEKALHRYVQQLFTLRSVHPALYDGTRINLVANQQVFIDYKQKGDDRIIYMVSTNQKAQQVVLSKAQSGSQGKLVDMLTSESFNASAQGLYHIPLSGYGARFLQVTHPSKAGPTVMAHHTVMHLDGPLGSCQRPDKAGGPLSQPLFLVGDFLDSHWQFMPTRQFRYKGNGLYQLVSDELAGDYHFQYASQGWKPQYTAQQLELTIAKPKGFKQGGYGQDTVAILPQNGRYIWSLQFNPDGTAKQIAFALCPMSH</sequence>
<keyword evidence="2" id="KW-0378">Hydrolase</keyword>